<dbReference type="Gene3D" id="3.40.50.300">
    <property type="entry name" value="P-loop containing nucleotide triphosphate hydrolases"/>
    <property type="match status" value="1"/>
</dbReference>
<dbReference type="SMART" id="SM00028">
    <property type="entry name" value="TPR"/>
    <property type="match status" value="4"/>
</dbReference>
<proteinExistence type="predicted"/>
<dbReference type="CDD" id="cd01983">
    <property type="entry name" value="SIMIBI"/>
    <property type="match status" value="1"/>
</dbReference>
<gene>
    <name evidence="1" type="ORF">CLV68_2426</name>
</gene>
<evidence type="ECO:0000313" key="2">
    <source>
        <dbReference type="Proteomes" id="UP000282454"/>
    </source>
</evidence>
<protein>
    <submittedName>
        <fullName evidence="1">Tetratricopeptide repeat protein</fullName>
    </submittedName>
</protein>
<name>A0A421BBY8_9PSEU</name>
<dbReference type="Proteomes" id="UP000282454">
    <property type="component" value="Unassembled WGS sequence"/>
</dbReference>
<dbReference type="EMBL" id="RCDD01000001">
    <property type="protein sequence ID" value="RLK61882.1"/>
    <property type="molecule type" value="Genomic_DNA"/>
</dbReference>
<dbReference type="PANTHER" id="PTHR47691:SF3">
    <property type="entry name" value="HTH-TYPE TRANSCRIPTIONAL REGULATOR RV0890C-RELATED"/>
    <property type="match status" value="1"/>
</dbReference>
<organism evidence="1 2">
    <name type="scientific">Actinokineospora cianjurensis</name>
    <dbReference type="NCBI Taxonomy" id="585224"/>
    <lineage>
        <taxon>Bacteria</taxon>
        <taxon>Bacillati</taxon>
        <taxon>Actinomycetota</taxon>
        <taxon>Actinomycetes</taxon>
        <taxon>Pseudonocardiales</taxon>
        <taxon>Pseudonocardiaceae</taxon>
        <taxon>Actinokineospora</taxon>
    </lineage>
</organism>
<dbReference type="InterPro" id="IPR019734">
    <property type="entry name" value="TPR_rpt"/>
</dbReference>
<reference evidence="1 2" key="1">
    <citation type="submission" date="2018-10" db="EMBL/GenBank/DDBJ databases">
        <title>Genomic Encyclopedia of Archaeal and Bacterial Type Strains, Phase II (KMG-II): from individual species to whole genera.</title>
        <authorList>
            <person name="Goeker M."/>
        </authorList>
    </citation>
    <scope>NUCLEOTIDE SEQUENCE [LARGE SCALE GENOMIC DNA]</scope>
    <source>
        <strain evidence="1 2">DSM 45657</strain>
    </source>
</reference>
<dbReference type="Gene3D" id="1.25.40.10">
    <property type="entry name" value="Tetratricopeptide repeat domain"/>
    <property type="match status" value="2"/>
</dbReference>
<comment type="caution">
    <text evidence="1">The sequence shown here is derived from an EMBL/GenBank/DDBJ whole genome shotgun (WGS) entry which is preliminary data.</text>
</comment>
<dbReference type="InterPro" id="IPR011990">
    <property type="entry name" value="TPR-like_helical_dom_sf"/>
</dbReference>
<sequence length="782" mass="85199">MVQAGEVSGGIHFHHAKAEIEHPVARRPRQLPADISTFINRAKEMRLMDKLAAEQLGRPNAGAVHVITGMAGVGKTALAIRQAHRLAPRFPDGQLYINLRGYDPGIPINALVALSRFLVELGVPVAAVPGDTDTAAATYRSLVADRAILIVLDNAASVAQVRPLIPGGANCVTLITSRNQLSSLTIHEGARRITIGTLTERDSVTLLRKTTAGYRTEDPPHKVAELARLCARLPLALRIAAERAVSHPHTSIDELIEGLRGESSLWDMLSVGDEGEEESVEPVFSWSYRALSADSARLFRLLGVHPSYDLSINSIAALSETPVRRTRQLLDSLVAAHMIEQIVPGRYEVHDLLRAYALDKANVDETPGSREKALVRVLDWHLHTAGAARERLTPAYGHVPLEDHGGEITPQLFADYDSAADWAEAEDANLPALVAAAVKAGLDGHAWRLALLAANARAPSAPATTWPAVGLAGVAAARRTGDRMGEADLYRALGYAHVELNQLDESLVNHGKSVELYRTLNDPEGLAESLNALGVANMRWRKLAVAARCFQEAKEIVDRGGSLDWQNLLVVNIASVHLEAGRLDEARRGMEQSLRFNRAVGNTRDIGHALRQLSAIHLDQGAAATALRLAKEAVDLALDLRNHMVEGYWLLAVADAHTALGQFDDALTAYQRSAALHRRLGDRGREARAWHGTGVIYQLLGRTEEAADFHRTAAKTQHELGHAWYEAIARDSLATALADRNPAQSLDQLRSAHELLRAFDDPRARALRDTVEAKLREIHDPR</sequence>
<keyword evidence="2" id="KW-1185">Reference proteome</keyword>
<dbReference type="AlphaFoldDB" id="A0A421BBY8"/>
<dbReference type="SUPFAM" id="SSF52540">
    <property type="entry name" value="P-loop containing nucleoside triphosphate hydrolases"/>
    <property type="match status" value="1"/>
</dbReference>
<dbReference type="PRINTS" id="PR00364">
    <property type="entry name" value="DISEASERSIST"/>
</dbReference>
<dbReference type="InterPro" id="IPR027417">
    <property type="entry name" value="P-loop_NTPase"/>
</dbReference>
<dbReference type="Pfam" id="PF13424">
    <property type="entry name" value="TPR_12"/>
    <property type="match status" value="2"/>
</dbReference>
<accession>A0A421BBY8</accession>
<evidence type="ECO:0000313" key="1">
    <source>
        <dbReference type="EMBL" id="RLK61882.1"/>
    </source>
</evidence>
<dbReference type="SUPFAM" id="SSF48452">
    <property type="entry name" value="TPR-like"/>
    <property type="match status" value="2"/>
</dbReference>
<dbReference type="PANTHER" id="PTHR47691">
    <property type="entry name" value="REGULATOR-RELATED"/>
    <property type="match status" value="1"/>
</dbReference>